<feature type="repeat" description="ANK" evidence="3">
    <location>
        <begin position="749"/>
        <end position="781"/>
    </location>
</feature>
<dbReference type="PANTHER" id="PTHR24173:SF83">
    <property type="entry name" value="SOCS BOX DOMAIN-CONTAINING PROTEIN"/>
    <property type="match status" value="1"/>
</dbReference>
<proteinExistence type="predicted"/>
<dbReference type="InterPro" id="IPR002110">
    <property type="entry name" value="Ankyrin_rpt"/>
</dbReference>
<dbReference type="GO" id="GO:0003824">
    <property type="term" value="F:catalytic activity"/>
    <property type="evidence" value="ECO:0007669"/>
    <property type="project" value="InterPro"/>
</dbReference>
<keyword evidence="7" id="KW-1185">Reference proteome</keyword>
<evidence type="ECO:0000259" key="4">
    <source>
        <dbReference type="Pfam" id="PF22939"/>
    </source>
</evidence>
<accession>A0AAE1IB06</accession>
<dbReference type="SUPFAM" id="SSF53167">
    <property type="entry name" value="Purine and uridine phosphorylases"/>
    <property type="match status" value="1"/>
</dbReference>
<feature type="repeat" description="ANK" evidence="3">
    <location>
        <begin position="1075"/>
        <end position="1107"/>
    </location>
</feature>
<sequence>MTSKPLSHNAYSVGWICALSEERTAATAMLDERHDPLPMSNPHDANSYTLGAVGKHNVVLVCLPEGEIGTNSAASVIMQLVNSFPSIKFGLLVGIGGEELAKKWPRLASKYTWNDVLTDTLFVPENAKPTNNAWQTIATLMGYLPGYKEPKLIRRTNNADAEVMDDERTPGDPEIHYGLIASGNQVIKDGSMRDEINARSGGKVLCVEMEAAGMMNNFPRLVIRGICDYADSKKNDHWHGYAAGIAAAFTKELLQIVRPAEIDGEPSARDVLNQVYQSVGHIQLKMDQVEEKQILDWLTPTDYGSLHSDYSKRFNLELGSGSSNEDDSKIGLRVATIHSYVYLNYNRQEDQDVQKLLASLLKQLAGGCHPLPESTKELYNEHLRGRTRESLEELKTDLRRVITKYSEVFIILDALDECQYFELNLFLSTLFELQKEHVMRILTTSRPIPEIMDWFDTLNSIKLQIRAKARDVTKYIDAHIDRSPKVARESPTLRNEIKSDISEATDGMFLLAQIYLVLLQDKTTVSDIRKQLVIFKSRNTENKGDRKGKILAYAYEQAIDRIRNQKEGIRNLAMRALAWVTLARRQITTSELRHALATQQGMTTLSHDDLPDLADIVSACVGLLTVDEESRIIRPVHYTTHEYLEQTHSCWFPSAEESILRSCLTCLLFDVFESGSCQSDEAFEHRIRSFPLFHYAANHWECHLSHNTGAMEDVIHFLESQPNVEASMQARFFEKQHPLHHNYSQNFPSGMTGLHASAVLGLTEAPKLLLGRGHGPDAIDDYKFTPLSCASFYGHEAVAELLVCAGANLEVKDLRVGRTPLIQAAAEGHEAVVKLLIEKGGDVNAQDGVGRTPLSVAAFYKHKTVIELLSQSDGTIDAKDSFGKASLFYSTGLRAMNMFPWVGAKEKPNVTQNNTPSKPNDVDIHQLMESGADLSAKDDGGRTPLSHAAEFGELDIVQSLIETNKVDVNEADGETGMTPLHWAVVNGHLSVVELLVSAGAQLEMKEMQYQMTALVLVIHHKQKPIFDLLLQKDANVHVSDVTSETTLYHAARWGELAVIQQLIDRGVDVNARIADSYTAIFQSIRQGNLGAVKLLVEKGADVDASTQDGYTPLHCAAIGNIDITRMLVERGADVNAKHDGHTALPLAVVTGNIDIVRLLVQAGADVDVRVHHSATPLMMSPWYNLYDIIQPLVDLGADVNATDKLGNSPLLYAIFADNVRMVELLVGMEDIDVNSPDPEGKTPIYFAKCLKRHRIIKTLLESVAFSFKKKENIVHPKDGEMMMVVQRYFMPLQRCDGEAIVELMMDAVDVRSPDATGMTPTAFASNV</sequence>
<dbReference type="InterPro" id="IPR056884">
    <property type="entry name" value="NPHP3-like_N"/>
</dbReference>
<protein>
    <recommendedName>
        <fullName evidence="8">Nucleoside phosphorylase domain-containing protein</fullName>
    </recommendedName>
</protein>
<dbReference type="Pfam" id="PF12796">
    <property type="entry name" value="Ank_2"/>
    <property type="match status" value="6"/>
</dbReference>
<keyword evidence="1" id="KW-0677">Repeat</keyword>
<feature type="repeat" description="ANK" evidence="3">
    <location>
        <begin position="816"/>
        <end position="848"/>
    </location>
</feature>
<dbReference type="InterPro" id="IPR036770">
    <property type="entry name" value="Ankyrin_rpt-contain_sf"/>
</dbReference>
<evidence type="ECO:0000256" key="1">
    <source>
        <dbReference type="ARBA" id="ARBA00022737"/>
    </source>
</evidence>
<reference evidence="6" key="1">
    <citation type="submission" date="2023-11" db="EMBL/GenBank/DDBJ databases">
        <title>The genome sequences of three competitors of mushroom-forming fungi.</title>
        <authorList>
            <person name="Beijen E."/>
            <person name="Ohm R.A."/>
        </authorList>
    </citation>
    <scope>NUCLEOTIDE SEQUENCE</scope>
    <source>
        <strain evidence="6">CBS 100526</strain>
    </source>
</reference>
<dbReference type="SUPFAM" id="SSF48403">
    <property type="entry name" value="Ankyrin repeat"/>
    <property type="match status" value="2"/>
</dbReference>
<dbReference type="Pfam" id="PF24883">
    <property type="entry name" value="NPHP3_N"/>
    <property type="match status" value="1"/>
</dbReference>
<dbReference type="Gene3D" id="3.40.50.300">
    <property type="entry name" value="P-loop containing nucleotide triphosphate hydrolases"/>
    <property type="match status" value="1"/>
</dbReference>
<evidence type="ECO:0000313" key="7">
    <source>
        <dbReference type="Proteomes" id="UP001273209"/>
    </source>
</evidence>
<dbReference type="Pfam" id="PF00023">
    <property type="entry name" value="Ank"/>
    <property type="match status" value="1"/>
</dbReference>
<feature type="repeat" description="ANK" evidence="3">
    <location>
        <begin position="782"/>
        <end position="814"/>
    </location>
</feature>
<evidence type="ECO:0008006" key="8">
    <source>
        <dbReference type="Google" id="ProtNLM"/>
    </source>
</evidence>
<evidence type="ECO:0000313" key="6">
    <source>
        <dbReference type="EMBL" id="KAK4067145.1"/>
    </source>
</evidence>
<dbReference type="GO" id="GO:0009116">
    <property type="term" value="P:nucleoside metabolic process"/>
    <property type="evidence" value="ECO:0007669"/>
    <property type="project" value="InterPro"/>
</dbReference>
<dbReference type="Gene3D" id="1.25.40.20">
    <property type="entry name" value="Ankyrin repeat-containing domain"/>
    <property type="match status" value="4"/>
</dbReference>
<feature type="repeat" description="ANK" evidence="3">
    <location>
        <begin position="1108"/>
        <end position="1139"/>
    </location>
</feature>
<dbReference type="Pfam" id="PF22939">
    <property type="entry name" value="WHD_GPIID"/>
    <property type="match status" value="1"/>
</dbReference>
<comment type="caution">
    <text evidence="6">The sequence shown here is derived from an EMBL/GenBank/DDBJ whole genome shotgun (WGS) entry which is preliminary data.</text>
</comment>
<feature type="repeat" description="ANK" evidence="3">
    <location>
        <begin position="1172"/>
        <end position="1204"/>
    </location>
</feature>
<dbReference type="Proteomes" id="UP001273209">
    <property type="component" value="Unassembled WGS sequence"/>
</dbReference>
<dbReference type="Gene3D" id="3.40.50.1580">
    <property type="entry name" value="Nucleoside phosphorylase domain"/>
    <property type="match status" value="1"/>
</dbReference>
<dbReference type="PROSITE" id="PS50088">
    <property type="entry name" value="ANK_REPEAT"/>
    <property type="match status" value="11"/>
</dbReference>
<name>A0AAE1IB06_9HYPO</name>
<evidence type="ECO:0000256" key="2">
    <source>
        <dbReference type="ARBA" id="ARBA00023043"/>
    </source>
</evidence>
<feature type="repeat" description="ANK" evidence="3">
    <location>
        <begin position="940"/>
        <end position="962"/>
    </location>
</feature>
<feature type="repeat" description="ANK" evidence="3">
    <location>
        <begin position="1042"/>
        <end position="1074"/>
    </location>
</feature>
<feature type="repeat" description="ANK" evidence="3">
    <location>
        <begin position="975"/>
        <end position="1007"/>
    </location>
</feature>
<gene>
    <name evidence="6" type="ORF">Triagg1_7873</name>
</gene>
<dbReference type="InterPro" id="IPR035994">
    <property type="entry name" value="Nucleoside_phosphorylase_sf"/>
</dbReference>
<keyword evidence="2 3" id="KW-0040">ANK repeat</keyword>
<evidence type="ECO:0000256" key="3">
    <source>
        <dbReference type="PROSITE-ProRule" id="PRU00023"/>
    </source>
</evidence>
<dbReference type="PROSITE" id="PS50297">
    <property type="entry name" value="ANK_REP_REGION"/>
    <property type="match status" value="7"/>
</dbReference>
<feature type="repeat" description="ANK" evidence="3">
    <location>
        <begin position="1139"/>
        <end position="1171"/>
    </location>
</feature>
<dbReference type="PANTHER" id="PTHR24173">
    <property type="entry name" value="ANKYRIN REPEAT CONTAINING"/>
    <property type="match status" value="1"/>
</dbReference>
<feature type="repeat" description="ANK" evidence="3">
    <location>
        <begin position="849"/>
        <end position="881"/>
    </location>
</feature>
<feature type="domain" description="Nephrocystin 3-like N-terminal" evidence="5">
    <location>
        <begin position="339"/>
        <end position="446"/>
    </location>
</feature>
<organism evidence="6 7">
    <name type="scientific">Trichoderma aggressivum f. europaeum</name>
    <dbReference type="NCBI Taxonomy" id="173218"/>
    <lineage>
        <taxon>Eukaryota</taxon>
        <taxon>Fungi</taxon>
        <taxon>Dikarya</taxon>
        <taxon>Ascomycota</taxon>
        <taxon>Pezizomycotina</taxon>
        <taxon>Sordariomycetes</taxon>
        <taxon>Hypocreomycetidae</taxon>
        <taxon>Hypocreales</taxon>
        <taxon>Hypocreaceae</taxon>
        <taxon>Trichoderma</taxon>
    </lineage>
</organism>
<dbReference type="InterPro" id="IPR054471">
    <property type="entry name" value="GPIID_WHD"/>
</dbReference>
<feature type="domain" description="GPI inositol-deacylase winged helix" evidence="4">
    <location>
        <begin position="568"/>
        <end position="645"/>
    </location>
</feature>
<dbReference type="PRINTS" id="PR01415">
    <property type="entry name" value="ANKYRIN"/>
</dbReference>
<dbReference type="EMBL" id="JAWRVG010000036">
    <property type="protein sequence ID" value="KAK4067145.1"/>
    <property type="molecule type" value="Genomic_DNA"/>
</dbReference>
<dbReference type="GeneID" id="87922561"/>
<dbReference type="RefSeq" id="XP_062753206.1">
    <property type="nucleotide sequence ID" value="XM_062902656.1"/>
</dbReference>
<dbReference type="SMART" id="SM00248">
    <property type="entry name" value="ANK"/>
    <property type="match status" value="14"/>
</dbReference>
<evidence type="ECO:0000259" key="5">
    <source>
        <dbReference type="Pfam" id="PF24883"/>
    </source>
</evidence>
<dbReference type="InterPro" id="IPR027417">
    <property type="entry name" value="P-loop_NTPase"/>
</dbReference>